<dbReference type="InterPro" id="IPR036415">
    <property type="entry name" value="Lamin_tail_dom_sf"/>
</dbReference>
<dbReference type="SUPFAM" id="SSF74853">
    <property type="entry name" value="Lamin A/C globular tail domain"/>
    <property type="match status" value="1"/>
</dbReference>
<feature type="domain" description="LTD" evidence="1">
    <location>
        <begin position="13"/>
        <end position="162"/>
    </location>
</feature>
<name>A0A382GVB8_9ZZZZ</name>
<evidence type="ECO:0000259" key="1">
    <source>
        <dbReference type="PROSITE" id="PS51841"/>
    </source>
</evidence>
<protein>
    <recommendedName>
        <fullName evidence="1">LTD domain-containing protein</fullName>
    </recommendedName>
</protein>
<dbReference type="Gene3D" id="2.60.120.260">
    <property type="entry name" value="Galactose-binding domain-like"/>
    <property type="match status" value="1"/>
</dbReference>
<organism evidence="2">
    <name type="scientific">marine metagenome</name>
    <dbReference type="NCBI Taxonomy" id="408172"/>
    <lineage>
        <taxon>unclassified sequences</taxon>
        <taxon>metagenomes</taxon>
        <taxon>ecological metagenomes</taxon>
    </lineage>
</organism>
<gene>
    <name evidence="2" type="ORF">METZ01_LOCUS231864</name>
</gene>
<dbReference type="Pfam" id="PF00932">
    <property type="entry name" value="LTD"/>
    <property type="match status" value="1"/>
</dbReference>
<evidence type="ECO:0000313" key="2">
    <source>
        <dbReference type="EMBL" id="SVB79010.1"/>
    </source>
</evidence>
<proteinExistence type="predicted"/>
<feature type="non-terminal residue" evidence="2">
    <location>
        <position position="308"/>
    </location>
</feature>
<sequence length="308" mass="34067">MSCNKLFLLFFYSLLGAQSIQLNEIVSSNGSILFDEDGDSPDWIELYNPQEETVDLSGFGLSDDPEELSKWTFPEITVDPGSFLVVFASDKDRTDLVTQWDAVIDWGDNWLYWPGTGPPVSNWAQPNANLAGWSTGPSGFGYGDNDDNTSTGSVMSVFVYKTFQVTDPENVSKLLFHLDYDDGYIAYLNGQEFARRNMGAPNTDVAFNQQTTGLHEAEIYTGGFPEPLWIDLSEFPLTGGANILAIEVHNYNSGSSDLSCIPFLTLGYRTEQETVRPPNGNMDLPLISLHTNFKISSSGETIVLTDDQ</sequence>
<accession>A0A382GVB8</accession>
<dbReference type="EMBL" id="UINC01057637">
    <property type="protein sequence ID" value="SVB79010.1"/>
    <property type="molecule type" value="Genomic_DNA"/>
</dbReference>
<dbReference type="InterPro" id="IPR001322">
    <property type="entry name" value="Lamin_tail_dom"/>
</dbReference>
<dbReference type="AlphaFoldDB" id="A0A382GVB8"/>
<dbReference type="PROSITE" id="PS51841">
    <property type="entry name" value="LTD"/>
    <property type="match status" value="1"/>
</dbReference>
<reference evidence="2" key="1">
    <citation type="submission" date="2018-05" db="EMBL/GenBank/DDBJ databases">
        <authorList>
            <person name="Lanie J.A."/>
            <person name="Ng W.-L."/>
            <person name="Kazmierczak K.M."/>
            <person name="Andrzejewski T.M."/>
            <person name="Davidsen T.M."/>
            <person name="Wayne K.J."/>
            <person name="Tettelin H."/>
            <person name="Glass J.I."/>
            <person name="Rusch D."/>
            <person name="Podicherti R."/>
            <person name="Tsui H.-C.T."/>
            <person name="Winkler M.E."/>
        </authorList>
    </citation>
    <scope>NUCLEOTIDE SEQUENCE</scope>
</reference>
<dbReference type="Gene3D" id="2.60.40.1260">
    <property type="entry name" value="Lamin Tail domain"/>
    <property type="match status" value="1"/>
</dbReference>